<sequence length="427" mass="49506">MTSSSTFLPKLEIDPRANCSRASQPYDDWPGLNIGDTASGTSAPNEESRSGDSRNGKPKKKRKLSEAAKMKRNERSHTRRRARRRAEKDKLLEELAAKGLEWFPIFRKFPDEFQRSIFKIAYYQEEPSNGVQLTLVSRKVRDWIDPLVYRTILLPHYYGIPEQRAELLSRTLGSGTKPMSFYTKYVRSIYTNADRKRKVPLDVDLLSVCTNIQNLECWSEPSEELRSFIQTSYFPKLKTLCINIDLFPHNDSPFSSPIFQHVTHLDMAARHNNRLPSSFWKDLNGLQSLTHMRIKVPSEADGSAAAMDEVVALASTAKPCLPPNLQYLVLFMGVDRLREGIITEDLERWDDFDAIRLGKFDSRILLGCYSENELQYDMEPEDQEKIDRYEELVVLLRDVVQPRQFLEERFTWKEVEMIATKRQAPRD</sequence>
<name>A0A8H5GCT6_9AGAR</name>
<feature type="compositionally biased region" description="Polar residues" evidence="1">
    <location>
        <begin position="36"/>
        <end position="45"/>
    </location>
</feature>
<feature type="compositionally biased region" description="Basic and acidic residues" evidence="1">
    <location>
        <begin position="46"/>
        <end position="55"/>
    </location>
</feature>
<feature type="compositionally biased region" description="Basic and acidic residues" evidence="1">
    <location>
        <begin position="64"/>
        <end position="76"/>
    </location>
</feature>
<dbReference type="EMBL" id="JAACJO010000002">
    <property type="protein sequence ID" value="KAF5362441.1"/>
    <property type="molecule type" value="Genomic_DNA"/>
</dbReference>
<dbReference type="Proteomes" id="UP000559027">
    <property type="component" value="Unassembled WGS sequence"/>
</dbReference>
<feature type="region of interest" description="Disordered" evidence="1">
    <location>
        <begin position="1"/>
        <end position="86"/>
    </location>
</feature>
<evidence type="ECO:0000313" key="2">
    <source>
        <dbReference type="EMBL" id="KAF5362441.1"/>
    </source>
</evidence>
<proteinExistence type="predicted"/>
<protein>
    <submittedName>
        <fullName evidence="2">Uncharacterized protein</fullName>
    </submittedName>
</protein>
<organism evidence="2 3">
    <name type="scientific">Leucocoprinus leucothites</name>
    <dbReference type="NCBI Taxonomy" id="201217"/>
    <lineage>
        <taxon>Eukaryota</taxon>
        <taxon>Fungi</taxon>
        <taxon>Dikarya</taxon>
        <taxon>Basidiomycota</taxon>
        <taxon>Agaricomycotina</taxon>
        <taxon>Agaricomycetes</taxon>
        <taxon>Agaricomycetidae</taxon>
        <taxon>Agaricales</taxon>
        <taxon>Agaricineae</taxon>
        <taxon>Agaricaceae</taxon>
        <taxon>Leucocoprinus</taxon>
    </lineage>
</organism>
<evidence type="ECO:0000313" key="3">
    <source>
        <dbReference type="Proteomes" id="UP000559027"/>
    </source>
</evidence>
<dbReference type="AlphaFoldDB" id="A0A8H5GCT6"/>
<accession>A0A8H5GCT6</accession>
<comment type="caution">
    <text evidence="2">The sequence shown here is derived from an EMBL/GenBank/DDBJ whole genome shotgun (WGS) entry which is preliminary data.</text>
</comment>
<gene>
    <name evidence="2" type="ORF">D9756_002416</name>
</gene>
<dbReference type="OrthoDB" id="3145912at2759"/>
<evidence type="ECO:0000256" key="1">
    <source>
        <dbReference type="SAM" id="MobiDB-lite"/>
    </source>
</evidence>
<reference evidence="2 3" key="1">
    <citation type="journal article" date="2020" name="ISME J.">
        <title>Uncovering the hidden diversity of litter-decomposition mechanisms in mushroom-forming fungi.</title>
        <authorList>
            <person name="Floudas D."/>
            <person name="Bentzer J."/>
            <person name="Ahren D."/>
            <person name="Johansson T."/>
            <person name="Persson P."/>
            <person name="Tunlid A."/>
        </authorList>
    </citation>
    <scope>NUCLEOTIDE SEQUENCE [LARGE SCALE GENOMIC DNA]</scope>
    <source>
        <strain evidence="2 3">CBS 146.42</strain>
    </source>
</reference>
<keyword evidence="3" id="KW-1185">Reference proteome</keyword>